<accession>A0A084SZH9</accession>
<dbReference type="RefSeq" id="WP_043390846.1">
    <property type="nucleotide sequence ID" value="NZ_JPMI01000035.1"/>
</dbReference>
<sequence length="496" mass="53566">MKKGTLIALGAFAVLLVLVLATRERNVSVGVRKLELPKLDKAQVTALELSGARNVTLRKEGEGWTVVDPGKPDTKYPADERLVTAVVEALGEVKNPDFVTDRAERLAEYELDDAKGLKLEVSQGGGTAVELVLGKGARNGGVYLREAGSNDVFAHRGRLDWTVRKELEDWRRRQLVTLEAEKLSQLVLRSKDGESVTLKKTPDGWGLAEGTQTPAGFRFSSQAAEQLAQQLASLTAQDFLEGEAAADAATGLGEAHDSVEAQLEDGKKVVVHLGRQPEAKEGSATVAARVEGDAQVYQLPQYTASQLRKRLVDFRDTSLFGFEPLKVTKLKVQAGGRTTVAVKEGASWKLTEPTKLPDGFEFEPSQVDAQLAWLRSLRGNRLVEGQVTDAQAGLASPATLVEVTVDGGLVQTLRLGREAPGAANGTKELYARTTLDSLTYAVGEGVRNRLAQGVEFFKRHPQPNFAGGGQLQGLESLPPEVRRQLEAQLRANTGHP</sequence>
<dbReference type="InterPro" id="IPR025641">
    <property type="entry name" value="DUF4340"/>
</dbReference>
<dbReference type="Pfam" id="PF14238">
    <property type="entry name" value="DUF4340"/>
    <property type="match status" value="2"/>
</dbReference>
<evidence type="ECO:0000313" key="3">
    <source>
        <dbReference type="Proteomes" id="UP000028547"/>
    </source>
</evidence>
<name>A0A084SZH9_9BACT</name>
<dbReference type="AlphaFoldDB" id="A0A084SZH9"/>
<protein>
    <recommendedName>
        <fullName evidence="1">DUF4340 domain-containing protein</fullName>
    </recommendedName>
</protein>
<dbReference type="EMBL" id="JPMI01000035">
    <property type="protein sequence ID" value="KFA93864.1"/>
    <property type="molecule type" value="Genomic_DNA"/>
</dbReference>
<feature type="domain" description="DUF4340" evidence="1">
    <location>
        <begin position="73"/>
        <end position="251"/>
    </location>
</feature>
<comment type="caution">
    <text evidence="2">The sequence shown here is derived from an EMBL/GenBank/DDBJ whole genome shotgun (WGS) entry which is preliminary data.</text>
</comment>
<evidence type="ECO:0000259" key="1">
    <source>
        <dbReference type="Pfam" id="PF14238"/>
    </source>
</evidence>
<reference evidence="2 3" key="1">
    <citation type="submission" date="2014-07" db="EMBL/GenBank/DDBJ databases">
        <title>Draft Genome Sequence of Gephyronic Acid Producer, Cystobacter violaceus Strain Cb vi76.</title>
        <authorList>
            <person name="Stevens D.C."/>
            <person name="Young J."/>
            <person name="Carmichael R."/>
            <person name="Tan J."/>
            <person name="Taylor R.E."/>
        </authorList>
    </citation>
    <scope>NUCLEOTIDE SEQUENCE [LARGE SCALE GENOMIC DNA]</scope>
    <source>
        <strain evidence="2 3">Cb vi76</strain>
    </source>
</reference>
<dbReference type="Proteomes" id="UP000028547">
    <property type="component" value="Unassembled WGS sequence"/>
</dbReference>
<proteinExistence type="predicted"/>
<feature type="domain" description="DUF4340" evidence="1">
    <location>
        <begin position="264"/>
        <end position="396"/>
    </location>
</feature>
<evidence type="ECO:0000313" key="2">
    <source>
        <dbReference type="EMBL" id="KFA93864.1"/>
    </source>
</evidence>
<gene>
    <name evidence="2" type="ORF">Q664_06215</name>
</gene>
<organism evidence="2 3">
    <name type="scientific">Archangium violaceum Cb vi76</name>
    <dbReference type="NCBI Taxonomy" id="1406225"/>
    <lineage>
        <taxon>Bacteria</taxon>
        <taxon>Pseudomonadati</taxon>
        <taxon>Myxococcota</taxon>
        <taxon>Myxococcia</taxon>
        <taxon>Myxococcales</taxon>
        <taxon>Cystobacterineae</taxon>
        <taxon>Archangiaceae</taxon>
        <taxon>Archangium</taxon>
    </lineage>
</organism>